<dbReference type="CDD" id="cd00093">
    <property type="entry name" value="HTH_XRE"/>
    <property type="match status" value="1"/>
</dbReference>
<dbReference type="GO" id="GO:0003677">
    <property type="term" value="F:DNA binding"/>
    <property type="evidence" value="ECO:0007669"/>
    <property type="project" value="InterPro"/>
</dbReference>
<sequence>MPETVSYNPGERIAHYRKLAKLSAEELAERAGFGLTRSIIANLENGRKEDLTVRQLIAVAFVLGVTPAALVFDLLDPYGYSTLIETETDTIQTQNWLAYNWFGGEFTPSELVVKTLSEDAVDAPALEDDNWTVHYLLKQRASLLWALGAQTSLLSEMETNARAHGSFSQLLEFAEYKDAKAKIRDFSAELYSIDGQLRSKYKVLIDKPITHPRSPFD</sequence>
<dbReference type="SMART" id="SM00530">
    <property type="entry name" value="HTH_XRE"/>
    <property type="match status" value="1"/>
</dbReference>
<evidence type="ECO:0000313" key="2">
    <source>
        <dbReference type="EMBL" id="TQO20320.1"/>
    </source>
</evidence>
<proteinExistence type="predicted"/>
<organism evidence="2 3">
    <name type="scientific">Rhodoglobus vestalii</name>
    <dbReference type="NCBI Taxonomy" id="193384"/>
    <lineage>
        <taxon>Bacteria</taxon>
        <taxon>Bacillati</taxon>
        <taxon>Actinomycetota</taxon>
        <taxon>Actinomycetes</taxon>
        <taxon>Micrococcales</taxon>
        <taxon>Microbacteriaceae</taxon>
        <taxon>Rhodoglobus</taxon>
    </lineage>
</organism>
<name>A0A8H2PXJ6_9MICO</name>
<dbReference type="InterPro" id="IPR010982">
    <property type="entry name" value="Lambda_DNA-bd_dom_sf"/>
</dbReference>
<dbReference type="SUPFAM" id="SSF47413">
    <property type="entry name" value="lambda repressor-like DNA-binding domains"/>
    <property type="match status" value="1"/>
</dbReference>
<dbReference type="OrthoDB" id="4161577at2"/>
<dbReference type="Proteomes" id="UP000316560">
    <property type="component" value="Unassembled WGS sequence"/>
</dbReference>
<dbReference type="Gene3D" id="1.10.260.40">
    <property type="entry name" value="lambda repressor-like DNA-binding domains"/>
    <property type="match status" value="1"/>
</dbReference>
<dbReference type="InterPro" id="IPR001387">
    <property type="entry name" value="Cro/C1-type_HTH"/>
</dbReference>
<gene>
    <name evidence="2" type="ORF">FB472_1951</name>
</gene>
<dbReference type="PROSITE" id="PS50943">
    <property type="entry name" value="HTH_CROC1"/>
    <property type="match status" value="1"/>
</dbReference>
<dbReference type="Pfam" id="PF01381">
    <property type="entry name" value="HTH_3"/>
    <property type="match status" value="1"/>
</dbReference>
<dbReference type="AlphaFoldDB" id="A0A8H2PXJ6"/>
<evidence type="ECO:0000259" key="1">
    <source>
        <dbReference type="PROSITE" id="PS50943"/>
    </source>
</evidence>
<protein>
    <submittedName>
        <fullName evidence="2">Helix-turn-helix protein</fullName>
    </submittedName>
</protein>
<evidence type="ECO:0000313" key="3">
    <source>
        <dbReference type="Proteomes" id="UP000316560"/>
    </source>
</evidence>
<accession>A0A8H2PXJ6</accession>
<keyword evidence="3" id="KW-1185">Reference proteome</keyword>
<comment type="caution">
    <text evidence="2">The sequence shown here is derived from an EMBL/GenBank/DDBJ whole genome shotgun (WGS) entry which is preliminary data.</text>
</comment>
<dbReference type="EMBL" id="VFRA01000001">
    <property type="protein sequence ID" value="TQO20320.1"/>
    <property type="molecule type" value="Genomic_DNA"/>
</dbReference>
<dbReference type="RefSeq" id="WP_141990680.1">
    <property type="nucleotide sequence ID" value="NZ_VFRA01000001.1"/>
</dbReference>
<reference evidence="2 3" key="1">
    <citation type="submission" date="2019-06" db="EMBL/GenBank/DDBJ databases">
        <title>Sequencing the genomes of 1000 actinobacteria strains.</title>
        <authorList>
            <person name="Klenk H.-P."/>
        </authorList>
    </citation>
    <scope>NUCLEOTIDE SEQUENCE [LARGE SCALE GENOMIC DNA]</scope>
    <source>
        <strain evidence="2 3">DSM 21947</strain>
    </source>
</reference>
<feature type="domain" description="HTH cro/C1-type" evidence="1">
    <location>
        <begin position="13"/>
        <end position="70"/>
    </location>
</feature>